<protein>
    <submittedName>
        <fullName evidence="5">Autoinducer-binding transcriptional regulator BpsR</fullName>
    </submittedName>
</protein>
<dbReference type="RefSeq" id="WP_126424262.1">
    <property type="nucleotide sequence ID" value="NZ_AP018829.1"/>
</dbReference>
<dbReference type="PANTHER" id="PTHR44688">
    <property type="entry name" value="DNA-BINDING TRANSCRIPTIONAL ACTIVATOR DEVR_DOSR"/>
    <property type="match status" value="1"/>
</dbReference>
<dbReference type="GeneID" id="39468018"/>
<dbReference type="Gene3D" id="3.30.450.80">
    <property type="entry name" value="Transcription factor LuxR-like, autoinducer-binding domain"/>
    <property type="match status" value="1"/>
</dbReference>
<geneLocation type="plasmid" evidence="6">
    <name>pasem-1 dna</name>
</geneLocation>
<reference evidence="6" key="1">
    <citation type="journal article" date="2017" name="Biotechnol. Biofuels">
        <title>Evaluation of environmental bacterial communities as a factor affecting the growth of duckweed Lemna minor.</title>
        <authorList>
            <person name="Ishizawa H."/>
            <person name="Kuroda M."/>
            <person name="Morikawa M."/>
            <person name="Ike M."/>
        </authorList>
    </citation>
    <scope>NUCLEOTIDE SEQUENCE [LARGE SCALE GENOMIC DNA]</scope>
    <source>
        <strain evidence="6">M6</strain>
    </source>
</reference>
<dbReference type="InterPro" id="IPR036693">
    <property type="entry name" value="TF_LuxR_autoind-bd_dom_sf"/>
</dbReference>
<dbReference type="SUPFAM" id="SSF75516">
    <property type="entry name" value="Pheromone-binding domain of LuxR-like quorum-sensing transcription factors"/>
    <property type="match status" value="1"/>
</dbReference>
<dbReference type="PRINTS" id="PR00038">
    <property type="entry name" value="HTHLUXR"/>
</dbReference>
<dbReference type="Pfam" id="PF03472">
    <property type="entry name" value="Autoind_bind"/>
    <property type="match status" value="1"/>
</dbReference>
<keyword evidence="1" id="KW-0805">Transcription regulation</keyword>
<dbReference type="InterPro" id="IPR000792">
    <property type="entry name" value="Tscrpt_reg_LuxR_C"/>
</dbReference>
<dbReference type="InterPro" id="IPR016032">
    <property type="entry name" value="Sig_transdc_resp-reg_C-effctor"/>
</dbReference>
<dbReference type="EMBL" id="AP018829">
    <property type="protein sequence ID" value="BBF82641.1"/>
    <property type="molecule type" value="Genomic_DNA"/>
</dbReference>
<organism evidence="5 6">
    <name type="scientific">Asticcacaulis excentricus</name>
    <dbReference type="NCBI Taxonomy" id="78587"/>
    <lineage>
        <taxon>Bacteria</taxon>
        <taxon>Pseudomonadati</taxon>
        <taxon>Pseudomonadota</taxon>
        <taxon>Alphaproteobacteria</taxon>
        <taxon>Caulobacterales</taxon>
        <taxon>Caulobacteraceae</taxon>
        <taxon>Asticcacaulis</taxon>
    </lineage>
</organism>
<dbReference type="SMART" id="SM00421">
    <property type="entry name" value="HTH_LUXR"/>
    <property type="match status" value="1"/>
</dbReference>
<reference evidence="6" key="2">
    <citation type="journal article" date="2017" name="Plant Physiol. Biochem.">
        <title>Differential oxidative and antioxidative response of duckweed Lemna minor toward plant growth promoting/inhibiting bacteria.</title>
        <authorList>
            <person name="Ishizawa H."/>
            <person name="Kuroda M."/>
            <person name="Morikawa M."/>
            <person name="Ike M."/>
        </authorList>
    </citation>
    <scope>NUCLEOTIDE SEQUENCE [LARGE SCALE GENOMIC DNA]</scope>
    <source>
        <strain evidence="6">M6</strain>
    </source>
</reference>
<keyword evidence="3" id="KW-0804">Transcription</keyword>
<dbReference type="InterPro" id="IPR036388">
    <property type="entry name" value="WH-like_DNA-bd_sf"/>
</dbReference>
<dbReference type="GO" id="GO:0003677">
    <property type="term" value="F:DNA binding"/>
    <property type="evidence" value="ECO:0007669"/>
    <property type="project" value="UniProtKB-KW"/>
</dbReference>
<gene>
    <name evidence="5" type="ORF">EM6_3282</name>
</gene>
<feature type="domain" description="HTH luxR-type" evidence="4">
    <location>
        <begin position="179"/>
        <end position="244"/>
    </location>
</feature>
<name>A0A3G9G9P8_9CAUL</name>
<evidence type="ECO:0000256" key="3">
    <source>
        <dbReference type="ARBA" id="ARBA00023163"/>
    </source>
</evidence>
<evidence type="ECO:0000256" key="1">
    <source>
        <dbReference type="ARBA" id="ARBA00023015"/>
    </source>
</evidence>
<dbReference type="InterPro" id="IPR005143">
    <property type="entry name" value="TF_LuxR_autoind-bd_dom"/>
</dbReference>
<evidence type="ECO:0000313" key="5">
    <source>
        <dbReference type="EMBL" id="BBF82641.1"/>
    </source>
</evidence>
<dbReference type="OrthoDB" id="7171946at2"/>
<dbReference type="SUPFAM" id="SSF46894">
    <property type="entry name" value="C-terminal effector domain of the bipartite response regulators"/>
    <property type="match status" value="1"/>
</dbReference>
<dbReference type="PROSITE" id="PS50043">
    <property type="entry name" value="HTH_LUXR_2"/>
    <property type="match status" value="1"/>
</dbReference>
<evidence type="ECO:0000256" key="2">
    <source>
        <dbReference type="ARBA" id="ARBA00023125"/>
    </source>
</evidence>
<dbReference type="Proteomes" id="UP000278756">
    <property type="component" value="Plasmid pASEM-1"/>
</dbReference>
<dbReference type="Pfam" id="PF00196">
    <property type="entry name" value="GerE"/>
    <property type="match status" value="1"/>
</dbReference>
<evidence type="ECO:0000259" key="4">
    <source>
        <dbReference type="PROSITE" id="PS50043"/>
    </source>
</evidence>
<dbReference type="Gene3D" id="1.10.10.10">
    <property type="entry name" value="Winged helix-like DNA-binding domain superfamily/Winged helix DNA-binding domain"/>
    <property type="match status" value="1"/>
</dbReference>
<keyword evidence="5" id="KW-0614">Plasmid</keyword>
<accession>A0A3G9G9P8</accession>
<proteinExistence type="predicted"/>
<dbReference type="GO" id="GO:0006355">
    <property type="term" value="P:regulation of DNA-templated transcription"/>
    <property type="evidence" value="ECO:0007669"/>
    <property type="project" value="InterPro"/>
</dbReference>
<dbReference type="AlphaFoldDB" id="A0A3G9G9P8"/>
<dbReference type="PANTHER" id="PTHR44688:SF16">
    <property type="entry name" value="DNA-BINDING TRANSCRIPTIONAL ACTIVATOR DEVR_DOSR"/>
    <property type="match status" value="1"/>
</dbReference>
<evidence type="ECO:0000313" key="6">
    <source>
        <dbReference type="Proteomes" id="UP000278756"/>
    </source>
</evidence>
<keyword evidence="2" id="KW-0238">DNA-binding</keyword>
<sequence>MPHTLLSATWFTFVEESAKAQTREDVLDSFGRAVMALGFDMYNVSLIRDFDFPASHLGFGLKTTYPEDWQKYYADRNCVRFDPVANLAKGYVSPFYWSEIDRLAPLSALQKSFLSLAEEAGLNNGIGLPFMGPATLIGGVALATSSKTDEHLRDLNSLWAFSSLLYRRLKELALQHRPPPGSLAGLTPREIDILQLASHGITDRELGRQLAITENTVNSHFRKIFEKLGVNNRIHAISCAVRLNLINPA</sequence>
<dbReference type="CDD" id="cd06170">
    <property type="entry name" value="LuxR_C_like"/>
    <property type="match status" value="1"/>
</dbReference>